<dbReference type="OrthoDB" id="916275at2"/>
<gene>
    <name evidence="2" type="ORF">DET59_104312</name>
</gene>
<keyword evidence="1" id="KW-1133">Transmembrane helix</keyword>
<proteinExistence type="predicted"/>
<dbReference type="Gene3D" id="3.20.20.80">
    <property type="entry name" value="Glycosidases"/>
    <property type="match status" value="2"/>
</dbReference>
<dbReference type="InterPro" id="IPR017853">
    <property type="entry name" value="GH"/>
</dbReference>
<organism evidence="2 3">
    <name type="scientific">Rossellomorea aquimaris</name>
    <dbReference type="NCBI Taxonomy" id="189382"/>
    <lineage>
        <taxon>Bacteria</taxon>
        <taxon>Bacillati</taxon>
        <taxon>Bacillota</taxon>
        <taxon>Bacilli</taxon>
        <taxon>Bacillales</taxon>
        <taxon>Bacillaceae</taxon>
        <taxon>Rossellomorea</taxon>
    </lineage>
</organism>
<accession>A0A366EV50</accession>
<evidence type="ECO:0000313" key="3">
    <source>
        <dbReference type="Proteomes" id="UP000252118"/>
    </source>
</evidence>
<evidence type="ECO:0008006" key="4">
    <source>
        <dbReference type="Google" id="ProtNLM"/>
    </source>
</evidence>
<dbReference type="RefSeq" id="WP_113969140.1">
    <property type="nucleotide sequence ID" value="NZ_QNRJ01000004.1"/>
</dbReference>
<dbReference type="EMBL" id="QNRJ01000004">
    <property type="protein sequence ID" value="RBP05590.1"/>
    <property type="molecule type" value="Genomic_DNA"/>
</dbReference>
<protein>
    <recommendedName>
        <fullName evidence="4">Family 2 glycosyl transferase</fullName>
    </recommendedName>
</protein>
<keyword evidence="1" id="KW-0812">Transmembrane</keyword>
<sequence>MTKLKSYSFVLFIAGIVLLVSAPFWLWQVKNEKELDLLIIDKTVPDTTYREHKGLMWILNQQKYVQTNGQRYDLKKDYIGFVPKKDQTYDIKNIPSSTDRYDAVYIADTYGVYEEEFHNENVSGKRSSKLYGGLTGKDLDALKDMAMNDGKTLIAEFNSMAQPTEEATRKKFYSLFNLEWSGWIGRYFPELTNSEVPQWVRDNYEKQYGESYQFTGPGYVLVDESDRLVVLDKDDIGKKGVVFSTTPEGEEFIGEEISTPYSYWFDIVEAIHPDEVMANYTLSLSESGKDTMKALNLPVTFPAVVHGQNRRYNTYYFSGDYADQADVPDLYQTVGFTSWRKWTGSSSPDDTSQFYWKAYTPLMTAILKDIQKGGDRKETQTVEITKENDVKLPGKTGTDYIQVKKDGKWEDLLIKGVNMGIARPGSFPGETAISKEEYLRWFKQIGAMNANSLRIYTIHPPEFYEAFYEYNKMAEKPLYLFHGVWVNEEIFLRSEDAFAKENTDEFSSEIKKTIDLVHGNAEIPERKGHASGSYTYDISPYVLGWIFGVEWDPEVVLATNEKHRGLQDFKGEYIETEKAQPFEIWLTERMNEGIAYETDTYQWQRPVSFTNWVTTDLLDHPSEPLEKEDMVSVNPNVMKGTGKLKTGLFASYHIYPYYPDFLNYEPEYVDYIDQRGEKNNYAGYLNDMKKAHSMPLVVAEFGVPGSRGLTHENVYGMDQGHHSEREQGEIDRRLFEDIVEEKMAGGMVFAWQDEWFKRTWNTMDYDNPDRRPFWQNAQTNEQQFGMLSFDPGSSKTSTIHVDGRTDDWTFNGIKPAFDKDGHSLYVTSDERFVYIRVDSERISEGKDTYLLFDTIQDQGQSTIPNVKGVSTKGVDFALYIKGEKEARMWVDSYYDTHHYQYGHVLHMIEEEKYAKVKNNGKYHPIRLTLNKSLDVGGENIPFQSYETGVLQFGTSNPQDKAYDSLTDIGVDSSQGRYEIRIPWQLLNVKDPSLKEAMGDIWSGKGLQSSTTLESIRVGLYERDGGKVFSYPARTGDGFINPAKFHPYSWDTWDQPTSHERLKQSYYEMKKAFEKEGE</sequence>
<dbReference type="Proteomes" id="UP000252118">
    <property type="component" value="Unassembled WGS sequence"/>
</dbReference>
<evidence type="ECO:0000313" key="2">
    <source>
        <dbReference type="EMBL" id="RBP05590.1"/>
    </source>
</evidence>
<name>A0A366EV50_9BACI</name>
<dbReference type="SUPFAM" id="SSF51445">
    <property type="entry name" value="(Trans)glycosidases"/>
    <property type="match status" value="1"/>
</dbReference>
<reference evidence="2 3" key="1">
    <citation type="submission" date="2018-06" db="EMBL/GenBank/DDBJ databases">
        <title>Freshwater and sediment microbial communities from various areas in North America, analyzing microbe dynamics in response to fracking.</title>
        <authorList>
            <person name="Lamendella R."/>
        </authorList>
    </citation>
    <scope>NUCLEOTIDE SEQUENCE [LARGE SCALE GENOMIC DNA]</scope>
    <source>
        <strain evidence="2 3">97B</strain>
    </source>
</reference>
<evidence type="ECO:0000256" key="1">
    <source>
        <dbReference type="SAM" id="Phobius"/>
    </source>
</evidence>
<dbReference type="AlphaFoldDB" id="A0A366EV50"/>
<feature type="transmembrane region" description="Helical" evidence="1">
    <location>
        <begin position="7"/>
        <end position="27"/>
    </location>
</feature>
<comment type="caution">
    <text evidence="2">The sequence shown here is derived from an EMBL/GenBank/DDBJ whole genome shotgun (WGS) entry which is preliminary data.</text>
</comment>
<keyword evidence="1" id="KW-0472">Membrane</keyword>